<feature type="chain" id="PRO_5039681373" description="alpha-L-rhamnosidase" evidence="4">
    <location>
        <begin position="35"/>
        <end position="1469"/>
    </location>
</feature>
<dbReference type="GO" id="GO:0005975">
    <property type="term" value="P:carbohydrate metabolic process"/>
    <property type="evidence" value="ECO:0007669"/>
    <property type="project" value="InterPro"/>
</dbReference>
<accession>A0A927J107</accession>
<evidence type="ECO:0000256" key="2">
    <source>
        <dbReference type="ARBA" id="ARBA00012652"/>
    </source>
</evidence>
<dbReference type="Gene3D" id="2.60.120.260">
    <property type="entry name" value="Galactose-binding domain-like"/>
    <property type="match status" value="3"/>
</dbReference>
<dbReference type="PANTHER" id="PTHR33307">
    <property type="entry name" value="ALPHA-RHAMNOSIDASE (EUROFUNG)"/>
    <property type="match status" value="1"/>
</dbReference>
<feature type="domain" description="Bacterial alpha-L-rhamnosidase N-terminal" evidence="6">
    <location>
        <begin position="368"/>
        <end position="539"/>
    </location>
</feature>
<dbReference type="EC" id="3.2.1.40" evidence="2"/>
<evidence type="ECO:0000313" key="9">
    <source>
        <dbReference type="EMBL" id="MBD8079858.1"/>
    </source>
</evidence>
<dbReference type="PANTHER" id="PTHR33307:SF6">
    <property type="entry name" value="ALPHA-RHAMNOSIDASE (EUROFUNG)-RELATED"/>
    <property type="match status" value="1"/>
</dbReference>
<dbReference type="InterPro" id="IPR012341">
    <property type="entry name" value="6hp_glycosidase-like_sf"/>
</dbReference>
<dbReference type="InterPro" id="IPR013737">
    <property type="entry name" value="Bac_rhamnosid_N"/>
</dbReference>
<proteinExistence type="predicted"/>
<dbReference type="SUPFAM" id="SSF48208">
    <property type="entry name" value="Six-hairpin glycosidases"/>
    <property type="match status" value="1"/>
</dbReference>
<evidence type="ECO:0000259" key="7">
    <source>
        <dbReference type="Pfam" id="PF17389"/>
    </source>
</evidence>
<dbReference type="Proteomes" id="UP000610846">
    <property type="component" value="Unassembled WGS sequence"/>
</dbReference>
<reference evidence="9" key="2">
    <citation type="submission" date="2020-09" db="EMBL/GenBank/DDBJ databases">
        <authorList>
            <person name="Yu Y."/>
        </authorList>
    </citation>
    <scope>NUCLEOTIDE SEQUENCE</scope>
    <source>
        <strain evidence="9">KCTC 49039</strain>
    </source>
</reference>
<keyword evidence="3 9" id="KW-0378">Hydrolase</keyword>
<comment type="caution">
    <text evidence="9">The sequence shown here is derived from an EMBL/GenBank/DDBJ whole genome shotgun (WGS) entry which is preliminary data.</text>
</comment>
<feature type="signal peptide" evidence="4">
    <location>
        <begin position="1"/>
        <end position="34"/>
    </location>
</feature>
<dbReference type="Gene3D" id="1.50.10.10">
    <property type="match status" value="1"/>
</dbReference>
<evidence type="ECO:0000256" key="4">
    <source>
        <dbReference type="SAM" id="SignalP"/>
    </source>
</evidence>
<sequence length="1469" mass="156765">MRPTSPPRSRGTTRSRRLAAVVVAALVTTTGVTATASTAAPAPVPAAAFAADPAAAPTLSRLQVEKKTEPIGIDLERPRFSWVIDSTGRGVVQESYRLRLATSPDALDTDDVVWDSGIVESAESANVEYTGPRLDTATQYYWRVDVATNAGGASATSEFRTGLFEDADWAGSEWIGNDRTDGPLTDLTLVGSSWIWTPESTSPEAPAEPRAFRRALETPAGKTAEGVEILLTGDDLFHLYVNGELLGESSGQVNEWQQGRHFTAELQADRNVIAVSTDNGAGSPAGLVAVARITYTDGSSELLRTDTAWKGSTTVDADFAEPGYDDSSWEPVAVQAAYGSGPWGSGVRPPVADPKPAPLLRKEFEADDVRAATLFVSAGGYADVTLNGEPVSDAVLSPGFTDYDDTVQYVADDVTALLEDGPNAIGVELGRGFYGMTGSNVWNWQAPPWHDEPVVRAVLRIEHTDGSVQDVVTDDSWTIHDGPTRFDDLYGGELYDAREILPGYDTVGFDDAGWDAASAVDGPSGVLVNQRQQPIRVTEDLPAVDIAEPEDGTYVVKFPRVIAGWVEYTVEGPAGTTVRAQAAEKLRGDGTVNADNNGGFGSGFQTDRFVLAGTGAPETWEPSFSYKGFQYIEVSGWPEGDEPEPEDFTAKVVHTDAEEWGTFESSEPIMNEVHRAVVDTLKNNIHGIPTDTPMFEKNGWTGDAAVGAQMFMTNLDTHELFAKWMRDVHETRDENGAPLVIAPSSADWGQWGVNPIWHSAYTSIPWWLYQYGGDDRVMTDQYDGMKQYADLEFERSDDGLVTNPRLGDWVSPEASPAGGNAPEDTRVANTAYLYEILVTMQRTAEHLGHDDDAAHFAANAATVKDTFNATFLDTSRGYYRGDGDRGYRQTHNVVALAFGLAPDDATADRVAASIVADIEAKGGRLNTGVVGTKYLLPVLTDFGYDDVAFDLAVETGYPSWGYMIENGGTSMWEHWSTDARSLGHYFLGTVDDWFYQSAAGIEPSVDDGYRTIEIDPTVTSRMKWAKASTMTPYGKVAVDWRSQDGDVVLTAHVPVGSTANVTLPAADATTVTEGGLPLDEVDGVTDVEVADGSLVVTVGSGEYTFTVAGAGIVDPLVTVDPVVATPATIAPGGSSEVVATVTGTGDAAVTGHLELGTPSGWTVPEPSAPMTVPAGGSVDVPVTVTAPVDAAATSTRAPLSVRFVAEDGTLLGAGSAEVRVEIPPVTQVPDGYDHVDLGDATSEEAHDLTASPSSGTSTEAGLTRRYAGHLTDFSFFEFDMAVVPGEPFVLRTVETYDRSQTKRYKVYVDGEEVHLRQHPRDGAGTETYQVVVPAELATSDTVRVRYENQDDHSFYDPSIADTWTLPVPAGAVPELDVDVTAQSRCLAGKAYVAVRATNGTDVPLDVTLATPYGTKDDSDVQPGKSAYQSFAVRDTTTAAGTATVTATGTLDGDEVSVETDAPYDALDCG</sequence>
<name>A0A927J107_9MICO</name>
<evidence type="ECO:0000259" key="6">
    <source>
        <dbReference type="Pfam" id="PF08531"/>
    </source>
</evidence>
<dbReference type="Gene3D" id="2.60.40.10">
    <property type="entry name" value="Immunoglobulins"/>
    <property type="match status" value="1"/>
</dbReference>
<evidence type="ECO:0000259" key="5">
    <source>
        <dbReference type="Pfam" id="PF05592"/>
    </source>
</evidence>
<dbReference type="InterPro" id="IPR035398">
    <property type="entry name" value="Bac_rhamnosid_C"/>
</dbReference>
<protein>
    <recommendedName>
        <fullName evidence="2">alpha-L-rhamnosidase</fullName>
        <ecNumber evidence="2">3.2.1.40</ecNumber>
    </recommendedName>
</protein>
<evidence type="ECO:0000259" key="8">
    <source>
        <dbReference type="Pfam" id="PF17390"/>
    </source>
</evidence>
<dbReference type="Pfam" id="PF17389">
    <property type="entry name" value="Bac_rhamnosid6H"/>
    <property type="match status" value="1"/>
</dbReference>
<dbReference type="InterPro" id="IPR008928">
    <property type="entry name" value="6-hairpin_glycosidase_sf"/>
</dbReference>
<keyword evidence="4" id="KW-0732">Signal</keyword>
<gene>
    <name evidence="9" type="ORF">IF651_12410</name>
</gene>
<evidence type="ECO:0000313" key="10">
    <source>
        <dbReference type="Proteomes" id="UP000610846"/>
    </source>
</evidence>
<dbReference type="InterPro" id="IPR016007">
    <property type="entry name" value="Alpha_rhamnosid"/>
</dbReference>
<dbReference type="InterPro" id="IPR013783">
    <property type="entry name" value="Ig-like_fold"/>
</dbReference>
<reference evidence="9" key="1">
    <citation type="journal article" date="2018" name="Curr. Microbiol.">
        <title>Cellulosimicrobium arenosum sp. nov., Isolated from Marine Sediment Sand.</title>
        <authorList>
            <person name="Oh M."/>
            <person name="Kim J.H."/>
            <person name="Yoon J.H."/>
            <person name="Schumann P."/>
            <person name="Kim W."/>
        </authorList>
    </citation>
    <scope>NUCLEOTIDE SEQUENCE</scope>
    <source>
        <strain evidence="9">KCTC 49039</strain>
    </source>
</reference>
<comment type="catalytic activity">
    <reaction evidence="1">
        <text>Hydrolysis of terminal non-reducing alpha-L-rhamnose residues in alpha-L-rhamnosides.</text>
        <dbReference type="EC" id="3.2.1.40"/>
    </reaction>
</comment>
<dbReference type="Pfam" id="PF25788">
    <property type="entry name" value="Ig_Rha78A_N"/>
    <property type="match status" value="1"/>
</dbReference>
<dbReference type="Pfam" id="PF08531">
    <property type="entry name" value="Bac_rhamnosid_N"/>
    <property type="match status" value="1"/>
</dbReference>
<evidence type="ECO:0000256" key="3">
    <source>
        <dbReference type="ARBA" id="ARBA00022801"/>
    </source>
</evidence>
<evidence type="ECO:0000256" key="1">
    <source>
        <dbReference type="ARBA" id="ARBA00001445"/>
    </source>
</evidence>
<feature type="domain" description="Alpha-L-rhamnosidase concanavalin-like" evidence="5">
    <location>
        <begin position="550"/>
        <end position="654"/>
    </location>
</feature>
<dbReference type="Pfam" id="PF05592">
    <property type="entry name" value="Bac_rhamnosid"/>
    <property type="match status" value="1"/>
</dbReference>
<feature type="domain" description="Alpha-L-rhamnosidase six-hairpin glycosidase" evidence="7">
    <location>
        <begin position="659"/>
        <end position="997"/>
    </location>
</feature>
<organism evidence="9 10">
    <name type="scientific">Cellulosimicrobium arenosum</name>
    <dbReference type="NCBI Taxonomy" id="2708133"/>
    <lineage>
        <taxon>Bacteria</taxon>
        <taxon>Bacillati</taxon>
        <taxon>Actinomycetota</taxon>
        <taxon>Actinomycetes</taxon>
        <taxon>Micrococcales</taxon>
        <taxon>Promicromonosporaceae</taxon>
        <taxon>Cellulosimicrobium</taxon>
    </lineage>
</organism>
<dbReference type="EMBL" id="JACYHB010000010">
    <property type="protein sequence ID" value="MBD8079858.1"/>
    <property type="molecule type" value="Genomic_DNA"/>
</dbReference>
<feature type="domain" description="Alpha-L-rhamnosidase C-terminal" evidence="8">
    <location>
        <begin position="1000"/>
        <end position="1073"/>
    </location>
</feature>
<dbReference type="GO" id="GO:0030596">
    <property type="term" value="F:alpha-L-rhamnosidase activity"/>
    <property type="evidence" value="ECO:0007669"/>
    <property type="project" value="UniProtKB-EC"/>
</dbReference>
<dbReference type="Pfam" id="PF17390">
    <property type="entry name" value="Bac_rhamnosid_C"/>
    <property type="match status" value="1"/>
</dbReference>
<dbReference type="InterPro" id="IPR035396">
    <property type="entry name" value="Bac_rhamnosid6H"/>
</dbReference>
<dbReference type="RefSeq" id="WP_191829448.1">
    <property type="nucleotide sequence ID" value="NZ_JACYHB010000010.1"/>
</dbReference>
<dbReference type="InterPro" id="IPR008902">
    <property type="entry name" value="Rhamnosid_concanavalin"/>
</dbReference>
<keyword evidence="10" id="KW-1185">Reference proteome</keyword>
<dbReference type="Gene3D" id="2.60.420.10">
    <property type="entry name" value="Maltose phosphorylase, domain 3"/>
    <property type="match status" value="1"/>
</dbReference>